<sequence length="546" mass="61473">MSSQTSESLLKRLAGPSTGKAGLAKDQTEINRIIAEASKGSRFYENEKRKDKDLTERIAKLLKRRDEVTKGVDLVNVECAADKIIADLEAHRDLSQYIVHVDMDAFYASVELLRDPSLAGKPFAVGGMAMLSTASYDARKFGVRSGMPGFIAKKLCPELIMVDHHFDHYMDISGKIMNVFREYDPNMFPAGCDEGFLKYTTFCSHHALDVAECVQQMRDRVRQEMNLTVSAGIAPNMICSDKNKPNGQFHLEFDPEVIRGFMRELPIRKIPGIGRVTERLLDAIRVKSCGDVYTHRSVLVLMDKEFGMRSLFSAYLGIGSNVVEPWGRGERKSIGAERTFNPLEDKIEILRKLEEVAEELEGDMAEKGWAGRTVTLKFKRSTYEVCTRAKATDHWVTKKDDLLNIGKELLMPEFHLSLRLIGLRVTKLKDLREDEKKGIKRFFEPAGANQTGSSKRQRTSGEMRSKNHDDDEPWSGERPEEPLGRSQLGGTIPPSRSTSASEDRIEQCCPVCSRTLLMDNQGLNEHIDFCLSRDAIREARSSAGVR</sequence>
<name>A0ACB6ZWI9_THEGA</name>
<proteinExistence type="predicted"/>
<dbReference type="Proteomes" id="UP000886501">
    <property type="component" value="Unassembled WGS sequence"/>
</dbReference>
<accession>A0ACB6ZWI9</accession>
<gene>
    <name evidence="1" type="ORF">BDM02DRAFT_3152890</name>
</gene>
<organism evidence="1 2">
    <name type="scientific">Thelephora ganbajun</name>
    <name type="common">Ganba fungus</name>
    <dbReference type="NCBI Taxonomy" id="370292"/>
    <lineage>
        <taxon>Eukaryota</taxon>
        <taxon>Fungi</taxon>
        <taxon>Dikarya</taxon>
        <taxon>Basidiomycota</taxon>
        <taxon>Agaricomycotina</taxon>
        <taxon>Agaricomycetes</taxon>
        <taxon>Thelephorales</taxon>
        <taxon>Thelephoraceae</taxon>
        <taxon>Thelephora</taxon>
    </lineage>
</organism>
<evidence type="ECO:0000313" key="2">
    <source>
        <dbReference type="Proteomes" id="UP000886501"/>
    </source>
</evidence>
<protein>
    <submittedName>
        <fullName evidence="1">DNA/RNA polymerase</fullName>
    </submittedName>
</protein>
<dbReference type="EMBL" id="MU117962">
    <property type="protein sequence ID" value="KAF9653959.1"/>
    <property type="molecule type" value="Genomic_DNA"/>
</dbReference>
<reference evidence="1" key="1">
    <citation type="submission" date="2019-10" db="EMBL/GenBank/DDBJ databases">
        <authorList>
            <consortium name="DOE Joint Genome Institute"/>
            <person name="Kuo A."/>
            <person name="Miyauchi S."/>
            <person name="Kiss E."/>
            <person name="Drula E."/>
            <person name="Kohler A."/>
            <person name="Sanchez-Garcia M."/>
            <person name="Andreopoulos B."/>
            <person name="Barry K.W."/>
            <person name="Bonito G."/>
            <person name="Buee M."/>
            <person name="Carver A."/>
            <person name="Chen C."/>
            <person name="Cichocki N."/>
            <person name="Clum A."/>
            <person name="Culley D."/>
            <person name="Crous P.W."/>
            <person name="Fauchery L."/>
            <person name="Girlanda M."/>
            <person name="Hayes R."/>
            <person name="Keri Z."/>
            <person name="Labutti K."/>
            <person name="Lipzen A."/>
            <person name="Lombard V."/>
            <person name="Magnuson J."/>
            <person name="Maillard F."/>
            <person name="Morin E."/>
            <person name="Murat C."/>
            <person name="Nolan M."/>
            <person name="Ohm R."/>
            <person name="Pangilinan J."/>
            <person name="Pereira M."/>
            <person name="Perotto S."/>
            <person name="Peter M."/>
            <person name="Riley R."/>
            <person name="Sitrit Y."/>
            <person name="Stielow B."/>
            <person name="Szollosi G."/>
            <person name="Zifcakova L."/>
            <person name="Stursova M."/>
            <person name="Spatafora J.W."/>
            <person name="Tedersoo L."/>
            <person name="Vaario L.-M."/>
            <person name="Yamada A."/>
            <person name="Yan M."/>
            <person name="Wang P."/>
            <person name="Xu J."/>
            <person name="Bruns T."/>
            <person name="Baldrian P."/>
            <person name="Vilgalys R."/>
            <person name="Henrissat B."/>
            <person name="Grigoriev I.V."/>
            <person name="Hibbett D."/>
            <person name="Nagy L.G."/>
            <person name="Martin F.M."/>
        </authorList>
    </citation>
    <scope>NUCLEOTIDE SEQUENCE</scope>
    <source>
        <strain evidence="1">P2</strain>
    </source>
</reference>
<evidence type="ECO:0000313" key="1">
    <source>
        <dbReference type="EMBL" id="KAF9653959.1"/>
    </source>
</evidence>
<reference evidence="1" key="2">
    <citation type="journal article" date="2020" name="Nat. Commun.">
        <title>Large-scale genome sequencing of mycorrhizal fungi provides insights into the early evolution of symbiotic traits.</title>
        <authorList>
            <person name="Miyauchi S."/>
            <person name="Kiss E."/>
            <person name="Kuo A."/>
            <person name="Drula E."/>
            <person name="Kohler A."/>
            <person name="Sanchez-Garcia M."/>
            <person name="Morin E."/>
            <person name="Andreopoulos B."/>
            <person name="Barry K.W."/>
            <person name="Bonito G."/>
            <person name="Buee M."/>
            <person name="Carver A."/>
            <person name="Chen C."/>
            <person name="Cichocki N."/>
            <person name="Clum A."/>
            <person name="Culley D."/>
            <person name="Crous P.W."/>
            <person name="Fauchery L."/>
            <person name="Girlanda M."/>
            <person name="Hayes R.D."/>
            <person name="Keri Z."/>
            <person name="LaButti K."/>
            <person name="Lipzen A."/>
            <person name="Lombard V."/>
            <person name="Magnuson J."/>
            <person name="Maillard F."/>
            <person name="Murat C."/>
            <person name="Nolan M."/>
            <person name="Ohm R.A."/>
            <person name="Pangilinan J."/>
            <person name="Pereira M.F."/>
            <person name="Perotto S."/>
            <person name="Peter M."/>
            <person name="Pfister S."/>
            <person name="Riley R."/>
            <person name="Sitrit Y."/>
            <person name="Stielow J.B."/>
            <person name="Szollosi G."/>
            <person name="Zifcakova L."/>
            <person name="Stursova M."/>
            <person name="Spatafora J.W."/>
            <person name="Tedersoo L."/>
            <person name="Vaario L.M."/>
            <person name="Yamada A."/>
            <person name="Yan M."/>
            <person name="Wang P."/>
            <person name="Xu J."/>
            <person name="Bruns T."/>
            <person name="Baldrian P."/>
            <person name="Vilgalys R."/>
            <person name="Dunand C."/>
            <person name="Henrissat B."/>
            <person name="Grigoriev I.V."/>
            <person name="Hibbett D."/>
            <person name="Nagy L.G."/>
            <person name="Martin F.M."/>
        </authorList>
    </citation>
    <scope>NUCLEOTIDE SEQUENCE</scope>
    <source>
        <strain evidence="1">P2</strain>
    </source>
</reference>
<keyword evidence="2" id="KW-1185">Reference proteome</keyword>
<comment type="caution">
    <text evidence="1">The sequence shown here is derived from an EMBL/GenBank/DDBJ whole genome shotgun (WGS) entry which is preliminary data.</text>
</comment>